<reference evidence="2 3" key="1">
    <citation type="submission" date="2018-03" db="EMBL/GenBank/DDBJ databases">
        <title>Genomic Encyclopedia of Archaeal and Bacterial Type Strains, Phase II (KMG-II): from individual species to whole genera.</title>
        <authorList>
            <person name="Goeker M."/>
        </authorList>
    </citation>
    <scope>NUCLEOTIDE SEQUENCE [LARGE SCALE GENOMIC DNA]</scope>
    <source>
        <strain evidence="2 3">DSM 19711</strain>
    </source>
</reference>
<dbReference type="AlphaFoldDB" id="A0A2T0RB31"/>
<evidence type="ECO:0000313" key="3">
    <source>
        <dbReference type="Proteomes" id="UP000238083"/>
    </source>
</evidence>
<dbReference type="Gene3D" id="3.90.1720.10">
    <property type="entry name" value="endopeptidase domain like (from Nostoc punctiforme)"/>
    <property type="match status" value="1"/>
</dbReference>
<protein>
    <submittedName>
        <fullName evidence="2">CHAP domain-containing protein</fullName>
    </submittedName>
</protein>
<dbReference type="EMBL" id="PVZF01000001">
    <property type="protein sequence ID" value="PRY18372.1"/>
    <property type="molecule type" value="Genomic_DNA"/>
</dbReference>
<dbReference type="Proteomes" id="UP000238083">
    <property type="component" value="Unassembled WGS sequence"/>
</dbReference>
<proteinExistence type="predicted"/>
<evidence type="ECO:0000313" key="2">
    <source>
        <dbReference type="EMBL" id="PRY18372.1"/>
    </source>
</evidence>
<gene>
    <name evidence="2" type="ORF">CLV37_101617</name>
</gene>
<sequence length="182" mass="19049">MATVSGMEQRSLAPGGAVQVSRRTILLGAGGLTAAALWTVAGPASPARAAAPTTPADVITLAKSCEGNTLAQMNAIWSSTYDTSADWCATFVSWCLRGTGTGFSRSSSAFYKLCTPVSAANVRQGDVVWYYDAGHIGLVRSHSDGHIRTVEGNAGTGTASTNHVKLYTDPWSSAVKYARPKY</sequence>
<dbReference type="InterPro" id="IPR006311">
    <property type="entry name" value="TAT_signal"/>
</dbReference>
<name>A0A2T0RB31_9ACTN</name>
<dbReference type="SUPFAM" id="SSF54001">
    <property type="entry name" value="Cysteine proteinases"/>
    <property type="match status" value="1"/>
</dbReference>
<dbReference type="PROSITE" id="PS51318">
    <property type="entry name" value="TAT"/>
    <property type="match status" value="1"/>
</dbReference>
<keyword evidence="3" id="KW-1185">Reference proteome</keyword>
<dbReference type="InterPro" id="IPR007921">
    <property type="entry name" value="CHAP_dom"/>
</dbReference>
<dbReference type="InterPro" id="IPR038765">
    <property type="entry name" value="Papain-like_cys_pep_sf"/>
</dbReference>
<evidence type="ECO:0000259" key="1">
    <source>
        <dbReference type="Pfam" id="PF05257"/>
    </source>
</evidence>
<organism evidence="2 3">
    <name type="scientific">Kineococcus rhizosphaerae</name>
    <dbReference type="NCBI Taxonomy" id="559628"/>
    <lineage>
        <taxon>Bacteria</taxon>
        <taxon>Bacillati</taxon>
        <taxon>Actinomycetota</taxon>
        <taxon>Actinomycetes</taxon>
        <taxon>Kineosporiales</taxon>
        <taxon>Kineosporiaceae</taxon>
        <taxon>Kineococcus</taxon>
    </lineage>
</organism>
<accession>A0A2T0RB31</accession>
<dbReference type="Pfam" id="PF05257">
    <property type="entry name" value="CHAP"/>
    <property type="match status" value="1"/>
</dbReference>
<feature type="domain" description="Peptidase C51" evidence="1">
    <location>
        <begin position="81"/>
        <end position="153"/>
    </location>
</feature>
<comment type="caution">
    <text evidence="2">The sequence shown here is derived from an EMBL/GenBank/DDBJ whole genome shotgun (WGS) entry which is preliminary data.</text>
</comment>